<evidence type="ECO:0000313" key="2">
    <source>
        <dbReference type="Proteomes" id="UP000075025"/>
    </source>
</evidence>
<dbReference type="EMBL" id="LDRT01000010">
    <property type="protein sequence ID" value="KTR96482.1"/>
    <property type="molecule type" value="Genomic_DNA"/>
</dbReference>
<name>A0A147F0Q0_MICTE</name>
<dbReference type="AlphaFoldDB" id="A0A147F0Q0"/>
<gene>
    <name evidence="1" type="ORF">NS220_02065</name>
</gene>
<proteinExistence type="predicted"/>
<sequence length="280" mass="28493">MTADADGDDLGAVGVPITGFAAVQLTGGPTYLTSVQGATLPITVPAGYEKVGLFKVDGGPQEGGDAGDPIEFFQQGKKLAGDDQPTIQINLAQFDQRVRRLTTGKTPDANGMIVITGLTPDTTFPLLVVTKYKNGATRVRNGLARISAVETDQETRGEVNGRAVTFEWIWDETIGGFSRDWLIMPTGATAKTGWTVTLSGSPTGGTFTLSLNGVNTSPIAFDAAASAVTSALNGISGVTGISGITSTGSGPYAVTLPTAAVLALASKSLTGGTNPGVAVA</sequence>
<protein>
    <submittedName>
        <fullName evidence="1">Uncharacterized protein</fullName>
    </submittedName>
</protein>
<accession>A0A147F0Q0</accession>
<organism evidence="1 2">
    <name type="scientific">Microbacterium testaceum</name>
    <name type="common">Aureobacterium testaceum</name>
    <name type="synonym">Brevibacterium testaceum</name>
    <dbReference type="NCBI Taxonomy" id="2033"/>
    <lineage>
        <taxon>Bacteria</taxon>
        <taxon>Bacillati</taxon>
        <taxon>Actinomycetota</taxon>
        <taxon>Actinomycetes</taxon>
        <taxon>Micrococcales</taxon>
        <taxon>Microbacteriaceae</taxon>
        <taxon>Microbacterium</taxon>
    </lineage>
</organism>
<evidence type="ECO:0000313" key="1">
    <source>
        <dbReference type="EMBL" id="KTR96482.1"/>
    </source>
</evidence>
<dbReference type="Proteomes" id="UP000075025">
    <property type="component" value="Unassembled WGS sequence"/>
</dbReference>
<reference evidence="1 2" key="1">
    <citation type="journal article" date="2016" name="Front. Microbiol.">
        <title>Genomic Resource of Rice Seed Associated Bacteria.</title>
        <authorList>
            <person name="Midha S."/>
            <person name="Bansal K."/>
            <person name="Sharma S."/>
            <person name="Kumar N."/>
            <person name="Patil P.P."/>
            <person name="Chaudhry V."/>
            <person name="Patil P.B."/>
        </authorList>
    </citation>
    <scope>NUCLEOTIDE SEQUENCE [LARGE SCALE GENOMIC DNA]</scope>
    <source>
        <strain evidence="1 2">NS220</strain>
    </source>
</reference>
<dbReference type="RefSeq" id="WP_058622446.1">
    <property type="nucleotide sequence ID" value="NZ_LDRT01000010.1"/>
</dbReference>
<dbReference type="PATRIC" id="fig|2033.6.peg.87"/>
<comment type="caution">
    <text evidence="1">The sequence shown here is derived from an EMBL/GenBank/DDBJ whole genome shotgun (WGS) entry which is preliminary data.</text>
</comment>
<dbReference type="OrthoDB" id="3239878at2"/>